<dbReference type="AlphaFoldDB" id="A0A1M6K4R1"/>
<proteinExistence type="predicted"/>
<evidence type="ECO:0000313" key="2">
    <source>
        <dbReference type="Proteomes" id="UP000184172"/>
    </source>
</evidence>
<dbReference type="RefSeq" id="WP_073219582.1">
    <property type="nucleotide sequence ID" value="NZ_FNNS01000007.1"/>
</dbReference>
<reference evidence="2" key="1">
    <citation type="submission" date="2016-11" db="EMBL/GenBank/DDBJ databases">
        <authorList>
            <person name="Varghese N."/>
            <person name="Submissions S."/>
        </authorList>
    </citation>
    <scope>NUCLEOTIDE SEQUENCE [LARGE SCALE GENOMIC DNA]</scope>
    <source>
        <strain evidence="2">DSM 26349</strain>
    </source>
</reference>
<keyword evidence="2" id="KW-1185">Reference proteome</keyword>
<dbReference type="STRING" id="797419.SAMN05216556_107109"/>
<dbReference type="Proteomes" id="UP000184172">
    <property type="component" value="Unassembled WGS sequence"/>
</dbReference>
<protein>
    <submittedName>
        <fullName evidence="1">Uncharacterized protein</fullName>
    </submittedName>
</protein>
<accession>A0A1M6K4R1</accession>
<name>A0A1M6K4R1_9FLAO</name>
<sequence length="206" mass="22607">MKNYSTLLFIFLSQFIFSQVGVGTDNPTPGYALDVNGSMLVQEDFKVNGYSNAGISSNDFKLLVRILNSTPPGEVAYLDMANVAVGPVNIADYVFTNLSRDNVTDVDLQFSATDYIVGLANFQYIGQHIVKGSGATIGHFRTRTFIRNGTWHLEMRNVSRDAASNNAITYNVTLIVYDRRYFKELPTLSLDMNGGVDGSIPAPVGL</sequence>
<organism evidence="1 2">
    <name type="scientific">Aequorivita viscosa</name>
    <dbReference type="NCBI Taxonomy" id="797419"/>
    <lineage>
        <taxon>Bacteria</taxon>
        <taxon>Pseudomonadati</taxon>
        <taxon>Bacteroidota</taxon>
        <taxon>Flavobacteriia</taxon>
        <taxon>Flavobacteriales</taxon>
        <taxon>Flavobacteriaceae</taxon>
        <taxon>Aequorivita</taxon>
    </lineage>
</organism>
<evidence type="ECO:0000313" key="1">
    <source>
        <dbReference type="EMBL" id="SHJ53946.1"/>
    </source>
</evidence>
<dbReference type="EMBL" id="FQYV01000019">
    <property type="protein sequence ID" value="SHJ53946.1"/>
    <property type="molecule type" value="Genomic_DNA"/>
</dbReference>
<dbReference type="OrthoDB" id="1442930at2"/>
<gene>
    <name evidence="1" type="ORF">SAMN04487908_11932</name>
</gene>